<dbReference type="InParanoid" id="A0A177C1E3"/>
<accession>A0A177C1E3</accession>
<gene>
    <name evidence="3" type="ORF">CC84DRAFT_1208506</name>
</gene>
<evidence type="ECO:0000313" key="4">
    <source>
        <dbReference type="Proteomes" id="UP000077069"/>
    </source>
</evidence>
<protein>
    <recommendedName>
        <fullName evidence="5">Concanavalin A-like lectin/glucanase</fullName>
    </recommendedName>
</protein>
<evidence type="ECO:0000313" key="3">
    <source>
        <dbReference type="EMBL" id="OAG01315.1"/>
    </source>
</evidence>
<sequence>MKFTTIFLNALIGLATAAPVEDPSPALLEKRYPPNVLTPLYSHRWSNNVWTPATDSRGNATWGPSDSRGFPTETISTFSITPALVNQKFELHFFSPGGYPPIQAIQLWSNTNVPPSANTIPSTSTNGRNVHLGTFRADATGDAVEIPGNPSGWKSVTFGKTGRSSLADEWLGHTGPGMSLDPHCQSLMQTPGRTIMLMGTRPIGSVKFPQIHSARRDLIRKVRLRDAPNANNLKCHTPHTRRQLECLPPTGPVSRPHNRIPRHLHIKPAQMLIAVVRPDEVIRRRAARAVNVHDGVILRAALVVPKADLDFFADPVGGQAEDMDFGGGGEEVDDAGEFGGVVGWRVSGGLVVDVGPAGGEDAGGPALEKSGGGGGCEGGEAEDEGGEELHCECIWFARWEKSAWDPRRD</sequence>
<feature type="chain" id="PRO_5008057578" description="Concanavalin A-like lectin/glucanase" evidence="2">
    <location>
        <begin position="18"/>
        <end position="409"/>
    </location>
</feature>
<name>A0A177C1E3_9PLEO</name>
<dbReference type="OrthoDB" id="5356630at2759"/>
<dbReference type="RefSeq" id="XP_018031680.1">
    <property type="nucleotide sequence ID" value="XM_018182165.1"/>
</dbReference>
<feature type="region of interest" description="Disordered" evidence="1">
    <location>
        <begin position="355"/>
        <end position="383"/>
    </location>
</feature>
<dbReference type="AlphaFoldDB" id="A0A177C1E3"/>
<organism evidence="3 4">
    <name type="scientific">Paraphaeosphaeria sporulosa</name>
    <dbReference type="NCBI Taxonomy" id="1460663"/>
    <lineage>
        <taxon>Eukaryota</taxon>
        <taxon>Fungi</taxon>
        <taxon>Dikarya</taxon>
        <taxon>Ascomycota</taxon>
        <taxon>Pezizomycotina</taxon>
        <taxon>Dothideomycetes</taxon>
        <taxon>Pleosporomycetidae</taxon>
        <taxon>Pleosporales</taxon>
        <taxon>Massarineae</taxon>
        <taxon>Didymosphaeriaceae</taxon>
        <taxon>Paraphaeosphaeria</taxon>
    </lineage>
</organism>
<evidence type="ECO:0000256" key="1">
    <source>
        <dbReference type="SAM" id="MobiDB-lite"/>
    </source>
</evidence>
<dbReference type="Proteomes" id="UP000077069">
    <property type="component" value="Unassembled WGS sequence"/>
</dbReference>
<keyword evidence="2" id="KW-0732">Signal</keyword>
<evidence type="ECO:0000256" key="2">
    <source>
        <dbReference type="SAM" id="SignalP"/>
    </source>
</evidence>
<proteinExistence type="predicted"/>
<dbReference type="GeneID" id="28765651"/>
<evidence type="ECO:0008006" key="5">
    <source>
        <dbReference type="Google" id="ProtNLM"/>
    </source>
</evidence>
<keyword evidence="4" id="KW-1185">Reference proteome</keyword>
<feature type="signal peptide" evidence="2">
    <location>
        <begin position="1"/>
        <end position="17"/>
    </location>
</feature>
<reference evidence="3 4" key="1">
    <citation type="submission" date="2016-05" db="EMBL/GenBank/DDBJ databases">
        <title>Comparative analysis of secretome profiles of manganese(II)-oxidizing ascomycete fungi.</title>
        <authorList>
            <consortium name="DOE Joint Genome Institute"/>
            <person name="Zeiner C.A."/>
            <person name="Purvine S.O."/>
            <person name="Zink E.M."/>
            <person name="Wu S."/>
            <person name="Pasa-Tolic L."/>
            <person name="Chaput D.L."/>
            <person name="Haridas S."/>
            <person name="Grigoriev I.V."/>
            <person name="Santelli C.M."/>
            <person name="Hansel C.M."/>
        </authorList>
    </citation>
    <scope>NUCLEOTIDE SEQUENCE [LARGE SCALE GENOMIC DNA]</scope>
    <source>
        <strain evidence="3 4">AP3s5-JAC2a</strain>
    </source>
</reference>
<dbReference type="EMBL" id="KV441557">
    <property type="protein sequence ID" value="OAG01315.1"/>
    <property type="molecule type" value="Genomic_DNA"/>
</dbReference>